<dbReference type="GO" id="GO:0016651">
    <property type="term" value="F:oxidoreductase activity, acting on NAD(P)H"/>
    <property type="evidence" value="ECO:0007669"/>
    <property type="project" value="InterPro"/>
</dbReference>
<dbReference type="Gene3D" id="3.40.50.720">
    <property type="entry name" value="NAD(P)-binding Rossmann-like Domain"/>
    <property type="match status" value="1"/>
</dbReference>
<accession>A0A3E2H377</accession>
<evidence type="ECO:0000256" key="1">
    <source>
        <dbReference type="ARBA" id="ARBA00008072"/>
    </source>
</evidence>
<dbReference type="OrthoDB" id="10257049at2759"/>
<protein>
    <recommendedName>
        <fullName evidence="3">Enoyl reductase (ER) domain-containing protein</fullName>
    </recommendedName>
</protein>
<proteinExistence type="inferred from homology"/>
<dbReference type="InterPro" id="IPR013154">
    <property type="entry name" value="ADH-like_N"/>
</dbReference>
<dbReference type="STRING" id="5539.A0A3E2H377"/>
<dbReference type="PANTHER" id="PTHR45348:SF2">
    <property type="entry name" value="ZINC-TYPE ALCOHOL DEHYDROGENASE-LIKE PROTEIN C2E1P3.01"/>
    <property type="match status" value="1"/>
</dbReference>
<keyword evidence="2" id="KW-0560">Oxidoreductase</keyword>
<dbReference type="Pfam" id="PF08240">
    <property type="entry name" value="ADH_N"/>
    <property type="match status" value="1"/>
</dbReference>
<organism evidence="4 5">
    <name type="scientific">Scytalidium lignicola</name>
    <name type="common">Hyphomycete</name>
    <dbReference type="NCBI Taxonomy" id="5539"/>
    <lineage>
        <taxon>Eukaryota</taxon>
        <taxon>Fungi</taxon>
        <taxon>Dikarya</taxon>
        <taxon>Ascomycota</taxon>
        <taxon>Pezizomycotina</taxon>
        <taxon>Leotiomycetes</taxon>
        <taxon>Leotiomycetes incertae sedis</taxon>
        <taxon>Scytalidium</taxon>
    </lineage>
</organism>
<feature type="domain" description="Enoyl reductase (ER)" evidence="3">
    <location>
        <begin position="18"/>
        <end position="346"/>
    </location>
</feature>
<dbReference type="SUPFAM" id="SSF51735">
    <property type="entry name" value="NAD(P)-binding Rossmann-fold domains"/>
    <property type="match status" value="1"/>
</dbReference>
<dbReference type="OMA" id="ASLPICY"/>
<comment type="caution">
    <text evidence="4">The sequence shown here is derived from an EMBL/GenBank/DDBJ whole genome shotgun (WGS) entry which is preliminary data.</text>
</comment>
<dbReference type="SMART" id="SM00829">
    <property type="entry name" value="PKS_ER"/>
    <property type="match status" value="1"/>
</dbReference>
<feature type="non-terminal residue" evidence="4">
    <location>
        <position position="348"/>
    </location>
</feature>
<sequence length="348" mass="37033">MAFKSEEVTAQLQCLQKGGPFQIAHVPKPTTIAPDQVLIHQRVIALNGLDWKQRDLGIFISRWPHVLGIEGAGIVELVGSDVKDLQAGDEVTGWMAGRAHAEDWGGAYQEHVVMPARYVAKKPKNISIEEAASLPICYNTAVCALYSMGLKIPIPNFSLPAVAEKAPLSILILGGSSAIGAAAIQLLRLSYPQLPIFATSSPRNHERLLSLGATKVFDYHSPTLVVDITATSPDARGVDMILDCVAAGATQTGICDALDITGSMKYAAVVSGVNVPVPERVSKLDVVGWALVDMPGGELVIPALTWLIETGQYRVPLPVKVVGNGLDKVPEVLNQVKSVTGTKLVVTL</sequence>
<evidence type="ECO:0000259" key="3">
    <source>
        <dbReference type="SMART" id="SM00829"/>
    </source>
</evidence>
<keyword evidence="5" id="KW-1185">Reference proteome</keyword>
<evidence type="ECO:0000313" key="5">
    <source>
        <dbReference type="Proteomes" id="UP000258309"/>
    </source>
</evidence>
<dbReference type="InterPro" id="IPR047122">
    <property type="entry name" value="Trans-enoyl_RdTase-like"/>
</dbReference>
<dbReference type="PANTHER" id="PTHR45348">
    <property type="entry name" value="HYPOTHETICAL OXIDOREDUCTASE (EUROFUNG)"/>
    <property type="match status" value="1"/>
</dbReference>
<comment type="similarity">
    <text evidence="1">Belongs to the zinc-containing alcohol dehydrogenase family.</text>
</comment>
<dbReference type="Gene3D" id="3.90.180.10">
    <property type="entry name" value="Medium-chain alcohol dehydrogenases, catalytic domain"/>
    <property type="match status" value="1"/>
</dbReference>
<dbReference type="InterPro" id="IPR036291">
    <property type="entry name" value="NAD(P)-bd_dom_sf"/>
</dbReference>
<name>A0A3E2H377_SCYLI</name>
<dbReference type="AlphaFoldDB" id="A0A3E2H377"/>
<feature type="non-terminal residue" evidence="4">
    <location>
        <position position="1"/>
    </location>
</feature>
<dbReference type="CDD" id="cd08249">
    <property type="entry name" value="enoyl_reductase_like"/>
    <property type="match status" value="1"/>
</dbReference>
<evidence type="ECO:0000313" key="4">
    <source>
        <dbReference type="EMBL" id="RFU27771.1"/>
    </source>
</evidence>
<dbReference type="InterPro" id="IPR011032">
    <property type="entry name" value="GroES-like_sf"/>
</dbReference>
<reference evidence="4 5" key="1">
    <citation type="submission" date="2018-05" db="EMBL/GenBank/DDBJ databases">
        <title>Draft genome sequence of Scytalidium lignicola DSM 105466, a ubiquitous saprotrophic fungus.</title>
        <authorList>
            <person name="Buettner E."/>
            <person name="Gebauer A.M."/>
            <person name="Hofrichter M."/>
            <person name="Liers C."/>
            <person name="Kellner H."/>
        </authorList>
    </citation>
    <scope>NUCLEOTIDE SEQUENCE [LARGE SCALE GENOMIC DNA]</scope>
    <source>
        <strain evidence="4 5">DSM 105466</strain>
    </source>
</reference>
<gene>
    <name evidence="4" type="ORF">B7463_g8581</name>
</gene>
<dbReference type="Proteomes" id="UP000258309">
    <property type="component" value="Unassembled WGS sequence"/>
</dbReference>
<dbReference type="EMBL" id="NCSJ02000191">
    <property type="protein sequence ID" value="RFU27771.1"/>
    <property type="molecule type" value="Genomic_DNA"/>
</dbReference>
<dbReference type="SUPFAM" id="SSF50129">
    <property type="entry name" value="GroES-like"/>
    <property type="match status" value="1"/>
</dbReference>
<dbReference type="InterPro" id="IPR020843">
    <property type="entry name" value="ER"/>
</dbReference>
<evidence type="ECO:0000256" key="2">
    <source>
        <dbReference type="ARBA" id="ARBA00023002"/>
    </source>
</evidence>